<feature type="binding site" evidence="5">
    <location>
        <position position="97"/>
    </location>
    <ligand>
        <name>Zn(2+)</name>
        <dbReference type="ChEBI" id="CHEBI:29105"/>
        <label>2</label>
    </ligand>
</feature>
<dbReference type="AlphaFoldDB" id="A0A081S765"/>
<keyword evidence="3 5" id="KW-0862">Zinc</keyword>
<feature type="binding site" evidence="5">
    <location>
        <position position="23"/>
    </location>
    <ligand>
        <name>Zn(2+)</name>
        <dbReference type="ChEBI" id="CHEBI:29105"/>
        <label>1</label>
    </ligand>
</feature>
<evidence type="ECO:0000256" key="3">
    <source>
        <dbReference type="ARBA" id="ARBA00022833"/>
    </source>
</evidence>
<feature type="binding site" evidence="5">
    <location>
        <position position="4"/>
    </location>
    <ligand>
        <name>Zn(2+)</name>
        <dbReference type="ChEBI" id="CHEBI:29105"/>
        <label>1</label>
    </ligand>
</feature>
<dbReference type="InterPro" id="IPR006288">
    <property type="entry name" value="TFS"/>
</dbReference>
<reference evidence="8 9" key="1">
    <citation type="submission" date="2014-06" db="EMBL/GenBank/DDBJ databases">
        <authorList>
            <person name="Ngugi D.K."/>
            <person name="Blom J."/>
            <person name="Alam I."/>
            <person name="Rashid M."/>
            <person name="Ba Alawi W."/>
            <person name="Zhang G."/>
            <person name="Hikmawan T."/>
            <person name="Guan Y."/>
            <person name="Antunes A."/>
            <person name="Siam R."/>
            <person name="Eldorry H."/>
            <person name="Bajic V."/>
            <person name="Stingl U."/>
        </authorList>
    </citation>
    <scope>NUCLEOTIDE SEQUENCE [LARGE SCALE GENOMIC DNA]</scope>
    <source>
        <strain evidence="8">SCGC AAA799-E16</strain>
    </source>
</reference>
<keyword evidence="9" id="KW-1185">Reference proteome</keyword>
<evidence type="ECO:0000256" key="1">
    <source>
        <dbReference type="ARBA" id="ARBA00022723"/>
    </source>
</evidence>
<accession>A0A081S765</accession>
<dbReference type="PIRSF" id="PIRSF005586">
    <property type="entry name" value="RNApol_RpoM"/>
    <property type="match status" value="1"/>
</dbReference>
<feature type="binding site" evidence="5">
    <location>
        <position position="94"/>
    </location>
    <ligand>
        <name>Zn(2+)</name>
        <dbReference type="ChEBI" id="CHEBI:29105"/>
        <label>2</label>
    </ligand>
</feature>
<dbReference type="GO" id="GO:0006351">
    <property type="term" value="P:DNA-templated transcription"/>
    <property type="evidence" value="ECO:0007669"/>
    <property type="project" value="InterPro"/>
</dbReference>
<feature type="zinc finger region" description="C4-type" evidence="6">
    <location>
        <begin position="4"/>
        <end position="23"/>
    </location>
</feature>
<feature type="binding site" evidence="5">
    <location>
        <position position="20"/>
    </location>
    <ligand>
        <name>Zn(2+)</name>
        <dbReference type="ChEBI" id="CHEBI:29105"/>
        <label>1</label>
    </ligand>
</feature>
<dbReference type="PROSITE" id="PS51133">
    <property type="entry name" value="ZF_TFIIS_2"/>
    <property type="match status" value="1"/>
</dbReference>
<keyword evidence="1 5" id="KW-0479">Metal-binding</keyword>
<dbReference type="PATRIC" id="fig|1502292.3.peg.428"/>
<dbReference type="EMBL" id="JNVL01000005">
    <property type="protein sequence ID" value="KER06768.1"/>
    <property type="molecule type" value="Genomic_DNA"/>
</dbReference>
<keyword evidence="8" id="KW-0808">Transferase</keyword>
<comment type="caution">
    <text evidence="8">The sequence shown here is derived from an EMBL/GenBank/DDBJ whole genome shotgun (WGS) entry which is preliminary data.</text>
</comment>
<dbReference type="PROSITE" id="PS00466">
    <property type="entry name" value="ZF_TFIIS_1"/>
    <property type="match status" value="1"/>
</dbReference>
<dbReference type="GO" id="GO:0000428">
    <property type="term" value="C:DNA-directed RNA polymerase complex"/>
    <property type="evidence" value="ECO:0007669"/>
    <property type="project" value="UniProtKB-KW"/>
</dbReference>
<keyword evidence="8" id="KW-0240">DNA-directed RNA polymerase</keyword>
<dbReference type="CDD" id="cd10511">
    <property type="entry name" value="Zn-ribbon_TFS"/>
    <property type="match status" value="1"/>
</dbReference>
<dbReference type="SMART" id="SM00440">
    <property type="entry name" value="ZnF_C2C2"/>
    <property type="match status" value="1"/>
</dbReference>
<evidence type="ECO:0000256" key="5">
    <source>
        <dbReference type="PIRSR" id="PIRSR005586-1"/>
    </source>
</evidence>
<dbReference type="InterPro" id="IPR001222">
    <property type="entry name" value="Znf_TFIIS"/>
</dbReference>
<dbReference type="Pfam" id="PF01096">
    <property type="entry name" value="Zn_ribbon_TFIIS"/>
    <property type="match status" value="1"/>
</dbReference>
<evidence type="ECO:0000256" key="6">
    <source>
        <dbReference type="PIRSR" id="PIRSR005586-2"/>
    </source>
</evidence>
<evidence type="ECO:0000256" key="2">
    <source>
        <dbReference type="ARBA" id="ARBA00022771"/>
    </source>
</evidence>
<keyword evidence="2 6" id="KW-0863">Zinc-finger</keyword>
<organism evidence="8 9">
    <name type="scientific">Marine Group I thaumarchaeote SCGC AAA799-E16</name>
    <dbReference type="NCBI Taxonomy" id="1502292"/>
    <lineage>
        <taxon>Archaea</taxon>
        <taxon>Nitrososphaerota</taxon>
        <taxon>Marine Group I</taxon>
    </lineage>
</organism>
<dbReference type="EC" id="2.7.7.6" evidence="8"/>
<evidence type="ECO:0000313" key="8">
    <source>
        <dbReference type="EMBL" id="KER06768.1"/>
    </source>
</evidence>
<feature type="domain" description="TFIIS-type" evidence="7">
    <location>
        <begin position="62"/>
        <end position="102"/>
    </location>
</feature>
<evidence type="ECO:0000256" key="4">
    <source>
        <dbReference type="PIRNR" id="PIRNR005586"/>
    </source>
</evidence>
<dbReference type="Proteomes" id="UP000028027">
    <property type="component" value="Unassembled WGS sequence"/>
</dbReference>
<dbReference type="GO" id="GO:0006355">
    <property type="term" value="P:regulation of DNA-templated transcription"/>
    <property type="evidence" value="ECO:0007669"/>
    <property type="project" value="InterPro"/>
</dbReference>
<keyword evidence="8" id="KW-0548">Nucleotidyltransferase</keyword>
<sequence>MKFCPKCEVKLKKGTSGLQCSKCGYTEGEEEKQTKKIIENEEHEESILAFEGDEGEESHPTIKIECEKCGHDEAIWWMLQTRSADEPTTQFYRCTKCKNTWRNYA</sequence>
<dbReference type="PANTHER" id="PTHR11239:SF12">
    <property type="entry name" value="DNA-DIRECTED RNA POLYMERASE III SUBUNIT RPC10"/>
    <property type="match status" value="1"/>
</dbReference>
<gene>
    <name evidence="8" type="primary">rpoM</name>
    <name evidence="8" type="ORF">AAA799E16_00490</name>
</gene>
<dbReference type="NCBIfam" id="TIGR01384">
    <property type="entry name" value="TFS_arch"/>
    <property type="match status" value="1"/>
</dbReference>
<evidence type="ECO:0000313" key="9">
    <source>
        <dbReference type="Proteomes" id="UP000028027"/>
    </source>
</evidence>
<keyword evidence="4" id="KW-0804">Transcription</keyword>
<dbReference type="Gene3D" id="2.20.25.10">
    <property type="match status" value="1"/>
</dbReference>
<dbReference type="GO" id="GO:0008270">
    <property type="term" value="F:zinc ion binding"/>
    <property type="evidence" value="ECO:0007669"/>
    <property type="project" value="UniProtKB-KW"/>
</dbReference>
<comment type="similarity">
    <text evidence="4">Belongs to the archaeal rpoM/eukaryotic RPA12/RPB9/RPC11 RNA polymerase family.</text>
</comment>
<dbReference type="InterPro" id="IPR012164">
    <property type="entry name" value="Rpa12/Rpb9/Rpc10/TFS"/>
</dbReference>
<protein>
    <submittedName>
        <fullName evidence="8">DNA-directed RNA polymerase subunit M protein</fullName>
        <ecNumber evidence="8">2.7.7.6</ecNumber>
    </submittedName>
</protein>
<evidence type="ECO:0000259" key="7">
    <source>
        <dbReference type="PROSITE" id="PS51133"/>
    </source>
</evidence>
<dbReference type="GO" id="GO:0003676">
    <property type="term" value="F:nucleic acid binding"/>
    <property type="evidence" value="ECO:0007669"/>
    <property type="project" value="InterPro"/>
</dbReference>
<dbReference type="GO" id="GO:0003899">
    <property type="term" value="F:DNA-directed RNA polymerase activity"/>
    <property type="evidence" value="ECO:0007669"/>
    <property type="project" value="UniProtKB-EC"/>
</dbReference>
<dbReference type="SUPFAM" id="SSF57783">
    <property type="entry name" value="Zinc beta-ribbon"/>
    <property type="match status" value="1"/>
</dbReference>
<dbReference type="PANTHER" id="PTHR11239">
    <property type="entry name" value="DNA-DIRECTED RNA POLYMERASE"/>
    <property type="match status" value="1"/>
</dbReference>
<name>A0A081S765_9ARCH</name>
<feature type="binding site" evidence="5">
    <location>
        <position position="7"/>
    </location>
    <ligand>
        <name>Zn(2+)</name>
        <dbReference type="ChEBI" id="CHEBI:29105"/>
        <label>1</label>
    </ligand>
</feature>
<proteinExistence type="inferred from homology"/>
<feature type="binding site" evidence="5">
    <location>
        <position position="69"/>
    </location>
    <ligand>
        <name>Zn(2+)</name>
        <dbReference type="ChEBI" id="CHEBI:29105"/>
        <label>2</label>
    </ligand>
</feature>
<feature type="binding site" evidence="5">
    <location>
        <position position="66"/>
    </location>
    <ligand>
        <name>Zn(2+)</name>
        <dbReference type="ChEBI" id="CHEBI:29105"/>
        <label>2</label>
    </ligand>
</feature>